<sequence>MDFKKQLTEMIQAAGIPKRGSYRPMEVCAILGISPRQFWYMCEAWEPDPATGQPLKAASLDSFLLRRERRVRFDELVSYLKRNHAYQRKYGPDPQQMRLFDY</sequence>
<evidence type="ECO:0000313" key="2">
    <source>
        <dbReference type="Proteomes" id="UP000000739"/>
    </source>
</evidence>
<dbReference type="Proteomes" id="UP000000739">
    <property type="component" value="Chromosome"/>
</dbReference>
<accession>B8FGN0</accession>
<dbReference type="HOGENOM" id="CLU_2273351_0_0_7"/>
<dbReference type="eggNOG" id="ENOG502ZWUB">
    <property type="taxonomic scope" value="Bacteria"/>
</dbReference>
<gene>
    <name evidence="1" type="ordered locus">Dalk_3572</name>
</gene>
<dbReference type="KEGG" id="dal:Dalk_3572"/>
<dbReference type="AlphaFoldDB" id="B8FGN0"/>
<reference evidence="1 2" key="1">
    <citation type="journal article" date="2012" name="Environ. Microbiol.">
        <title>The genome sequence of Desulfatibacillum alkenivorans AK-01: a blueprint for anaerobic alkane oxidation.</title>
        <authorList>
            <person name="Callaghan A.V."/>
            <person name="Morris B.E."/>
            <person name="Pereira I.A."/>
            <person name="McInerney M.J."/>
            <person name="Austin R.N."/>
            <person name="Groves J.T."/>
            <person name="Kukor J.J."/>
            <person name="Suflita J.M."/>
            <person name="Young L.Y."/>
            <person name="Zylstra G.J."/>
            <person name="Wawrik B."/>
        </authorList>
    </citation>
    <scope>NUCLEOTIDE SEQUENCE [LARGE SCALE GENOMIC DNA]</scope>
    <source>
        <strain evidence="1 2">AK-01</strain>
    </source>
</reference>
<dbReference type="EMBL" id="CP001322">
    <property type="protein sequence ID" value="ACL05260.1"/>
    <property type="molecule type" value="Genomic_DNA"/>
</dbReference>
<name>B8FGN0_DESAL</name>
<proteinExistence type="predicted"/>
<organism evidence="1 2">
    <name type="scientific">Desulfatibacillum aliphaticivorans</name>
    <dbReference type="NCBI Taxonomy" id="218208"/>
    <lineage>
        <taxon>Bacteria</taxon>
        <taxon>Pseudomonadati</taxon>
        <taxon>Thermodesulfobacteriota</taxon>
        <taxon>Desulfobacteria</taxon>
        <taxon>Desulfobacterales</taxon>
        <taxon>Desulfatibacillaceae</taxon>
        <taxon>Desulfatibacillum</taxon>
    </lineage>
</organism>
<dbReference type="RefSeq" id="WP_015948317.1">
    <property type="nucleotide sequence ID" value="NC_011768.1"/>
</dbReference>
<protein>
    <submittedName>
        <fullName evidence="1">Cytoplasmic protein</fullName>
    </submittedName>
</protein>
<keyword evidence="2" id="KW-1185">Reference proteome</keyword>
<evidence type="ECO:0000313" key="1">
    <source>
        <dbReference type="EMBL" id="ACL05260.1"/>
    </source>
</evidence>